<evidence type="ECO:0000313" key="2">
    <source>
        <dbReference type="Proteomes" id="UP001732700"/>
    </source>
</evidence>
<dbReference type="Proteomes" id="UP001732700">
    <property type="component" value="Chromosome 2A"/>
</dbReference>
<dbReference type="EnsemblPlants" id="AVESA.00010b.r2.2AG0251810.1">
    <property type="protein sequence ID" value="AVESA.00010b.r2.2AG0251810.1.CDS"/>
    <property type="gene ID" value="AVESA.00010b.r2.2AG0251810"/>
</dbReference>
<proteinExistence type="predicted"/>
<keyword evidence="2" id="KW-1185">Reference proteome</keyword>
<protein>
    <submittedName>
        <fullName evidence="1">Uncharacterized protein</fullName>
    </submittedName>
</protein>
<name>A0ACD5UHB8_AVESA</name>
<accession>A0ACD5UHB8</accession>
<reference evidence="1" key="2">
    <citation type="submission" date="2025-09" db="UniProtKB">
        <authorList>
            <consortium name="EnsemblPlants"/>
        </authorList>
    </citation>
    <scope>IDENTIFICATION</scope>
</reference>
<organism evidence="1 2">
    <name type="scientific">Avena sativa</name>
    <name type="common">Oat</name>
    <dbReference type="NCBI Taxonomy" id="4498"/>
    <lineage>
        <taxon>Eukaryota</taxon>
        <taxon>Viridiplantae</taxon>
        <taxon>Streptophyta</taxon>
        <taxon>Embryophyta</taxon>
        <taxon>Tracheophyta</taxon>
        <taxon>Spermatophyta</taxon>
        <taxon>Magnoliopsida</taxon>
        <taxon>Liliopsida</taxon>
        <taxon>Poales</taxon>
        <taxon>Poaceae</taxon>
        <taxon>BOP clade</taxon>
        <taxon>Pooideae</taxon>
        <taxon>Poodae</taxon>
        <taxon>Poeae</taxon>
        <taxon>Poeae Chloroplast Group 1 (Aveneae type)</taxon>
        <taxon>Aveninae</taxon>
        <taxon>Avena</taxon>
    </lineage>
</organism>
<evidence type="ECO:0000313" key="1">
    <source>
        <dbReference type="EnsemblPlants" id="AVESA.00010b.r2.2AG0251810.1.CDS"/>
    </source>
</evidence>
<reference evidence="1" key="1">
    <citation type="submission" date="2021-05" db="EMBL/GenBank/DDBJ databases">
        <authorList>
            <person name="Scholz U."/>
            <person name="Mascher M."/>
            <person name="Fiebig A."/>
        </authorList>
    </citation>
    <scope>NUCLEOTIDE SEQUENCE [LARGE SCALE GENOMIC DNA]</scope>
</reference>
<sequence>MARTQNRRGTDSSPINPPRRHRPPHQLEQNPGDFSSLPLLLGGGSSSPGREMGETPTMLQRWGSSMWGGMTGSGRLRLWEDKAWRAHAAMAFVQLAYGGYHVLTKSVLNVGMNQIVFCVYRDLVALAILAPVAFFRERRVRRPVTRQLLGSFALLGFTGIFANQLLFLLGLSFTNASYAAAFQPAIPVFTFLLAAIVGVEVFNVFTKDGMFKVLGTLVCVFGAVLMVFYRGPSLIGLAGTNAVTGNALSWSSSTYPAQWITPGMLQFSLGTWNIGVLCLIGNCFLMGAYLVIQAPVLIKYPASLSLTAYSYSFATIFMVLTGVFATNGLHEWALTGTEIVAILYAGIVASCLNYAIMTWANKILGPSLVALYNPLQPACSTILSTIFLGTPVYLGSLIGGVLIIAGLYLVTWIRYKEAQRLLMGSSYLSPLLVEEGDTPARKAGGSFSDESNEP</sequence>